<keyword evidence="1" id="KW-0812">Transmembrane</keyword>
<accession>A0ABW5C0J1</accession>
<reference evidence="3" key="1">
    <citation type="journal article" date="2019" name="Int. J. Syst. Evol. Microbiol.">
        <title>The Global Catalogue of Microorganisms (GCM) 10K type strain sequencing project: providing services to taxonomists for standard genome sequencing and annotation.</title>
        <authorList>
            <consortium name="The Broad Institute Genomics Platform"/>
            <consortium name="The Broad Institute Genome Sequencing Center for Infectious Disease"/>
            <person name="Wu L."/>
            <person name="Ma J."/>
        </authorList>
    </citation>
    <scope>NUCLEOTIDE SEQUENCE [LARGE SCALE GENOMIC DNA]</scope>
    <source>
        <strain evidence="3">CGMCC 1.15474</strain>
    </source>
</reference>
<gene>
    <name evidence="2" type="ORF">ACFSKK_13040</name>
</gene>
<keyword evidence="3" id="KW-1185">Reference proteome</keyword>
<name>A0ABW5C0J1_9BACI</name>
<keyword evidence="1" id="KW-1133">Transmembrane helix</keyword>
<evidence type="ECO:0000256" key="1">
    <source>
        <dbReference type="SAM" id="Phobius"/>
    </source>
</evidence>
<organism evidence="2 3">
    <name type="scientific">Metabacillus endolithicus</name>
    <dbReference type="NCBI Taxonomy" id="1535204"/>
    <lineage>
        <taxon>Bacteria</taxon>
        <taxon>Bacillati</taxon>
        <taxon>Bacillota</taxon>
        <taxon>Bacilli</taxon>
        <taxon>Bacillales</taxon>
        <taxon>Bacillaceae</taxon>
        <taxon>Metabacillus</taxon>
    </lineage>
</organism>
<keyword evidence="1" id="KW-0472">Membrane</keyword>
<comment type="caution">
    <text evidence="2">The sequence shown here is derived from an EMBL/GenBank/DDBJ whole genome shotgun (WGS) entry which is preliminary data.</text>
</comment>
<feature type="transmembrane region" description="Helical" evidence="1">
    <location>
        <begin position="43"/>
        <end position="63"/>
    </location>
</feature>
<dbReference type="RefSeq" id="WP_247343350.1">
    <property type="nucleotide sequence ID" value="NZ_CP095550.1"/>
</dbReference>
<evidence type="ECO:0000313" key="2">
    <source>
        <dbReference type="EMBL" id="MFD2214611.1"/>
    </source>
</evidence>
<evidence type="ECO:0000313" key="3">
    <source>
        <dbReference type="Proteomes" id="UP001597318"/>
    </source>
</evidence>
<feature type="transmembrane region" description="Helical" evidence="1">
    <location>
        <begin position="6"/>
        <end position="23"/>
    </location>
</feature>
<sequence length="64" mass="7512">MQMGAFTVYLILIAAIVLDFFWLDVEQKRWGWMKNWSRLHKGLFFSGFIAVTACIYVGLSLNYM</sequence>
<protein>
    <submittedName>
        <fullName evidence="2">Uncharacterized protein</fullName>
    </submittedName>
</protein>
<proteinExistence type="predicted"/>
<dbReference type="Proteomes" id="UP001597318">
    <property type="component" value="Unassembled WGS sequence"/>
</dbReference>
<dbReference type="EMBL" id="JBHUIK010000002">
    <property type="protein sequence ID" value="MFD2214611.1"/>
    <property type="molecule type" value="Genomic_DNA"/>
</dbReference>